<evidence type="ECO:0000313" key="2">
    <source>
        <dbReference type="EMBL" id="KAH7935032.1"/>
    </source>
</evidence>
<gene>
    <name evidence="2" type="ORF">HPB52_003187</name>
</gene>
<protein>
    <submittedName>
        <fullName evidence="2">Uncharacterized protein</fullName>
    </submittedName>
</protein>
<evidence type="ECO:0000256" key="1">
    <source>
        <dbReference type="SAM" id="MobiDB-lite"/>
    </source>
</evidence>
<dbReference type="AlphaFoldDB" id="A0A9D4PBT8"/>
<feature type="region of interest" description="Disordered" evidence="1">
    <location>
        <begin position="49"/>
        <end position="80"/>
    </location>
</feature>
<dbReference type="EMBL" id="JABSTV010001255">
    <property type="protein sequence ID" value="KAH7935032.1"/>
    <property type="molecule type" value="Genomic_DNA"/>
</dbReference>
<dbReference type="Proteomes" id="UP000821837">
    <property type="component" value="Unassembled WGS sequence"/>
</dbReference>
<organism evidence="2 3">
    <name type="scientific">Rhipicephalus sanguineus</name>
    <name type="common">Brown dog tick</name>
    <name type="synonym">Ixodes sanguineus</name>
    <dbReference type="NCBI Taxonomy" id="34632"/>
    <lineage>
        <taxon>Eukaryota</taxon>
        <taxon>Metazoa</taxon>
        <taxon>Ecdysozoa</taxon>
        <taxon>Arthropoda</taxon>
        <taxon>Chelicerata</taxon>
        <taxon>Arachnida</taxon>
        <taxon>Acari</taxon>
        <taxon>Parasitiformes</taxon>
        <taxon>Ixodida</taxon>
        <taxon>Ixodoidea</taxon>
        <taxon>Ixodidae</taxon>
        <taxon>Rhipicephalinae</taxon>
        <taxon>Rhipicephalus</taxon>
        <taxon>Rhipicephalus</taxon>
    </lineage>
</organism>
<reference evidence="2" key="1">
    <citation type="journal article" date="2020" name="Cell">
        <title>Large-Scale Comparative Analyses of Tick Genomes Elucidate Their Genetic Diversity and Vector Capacities.</title>
        <authorList>
            <consortium name="Tick Genome and Microbiome Consortium (TIGMIC)"/>
            <person name="Jia N."/>
            <person name="Wang J."/>
            <person name="Shi W."/>
            <person name="Du L."/>
            <person name="Sun Y."/>
            <person name="Zhan W."/>
            <person name="Jiang J.F."/>
            <person name="Wang Q."/>
            <person name="Zhang B."/>
            <person name="Ji P."/>
            <person name="Bell-Sakyi L."/>
            <person name="Cui X.M."/>
            <person name="Yuan T.T."/>
            <person name="Jiang B.G."/>
            <person name="Yang W.F."/>
            <person name="Lam T.T."/>
            <person name="Chang Q.C."/>
            <person name="Ding S.J."/>
            <person name="Wang X.J."/>
            <person name="Zhu J.G."/>
            <person name="Ruan X.D."/>
            <person name="Zhao L."/>
            <person name="Wei J.T."/>
            <person name="Ye R.Z."/>
            <person name="Que T.C."/>
            <person name="Du C.H."/>
            <person name="Zhou Y.H."/>
            <person name="Cheng J.X."/>
            <person name="Dai P.F."/>
            <person name="Guo W.B."/>
            <person name="Han X.H."/>
            <person name="Huang E.J."/>
            <person name="Li L.F."/>
            <person name="Wei W."/>
            <person name="Gao Y.C."/>
            <person name="Liu J.Z."/>
            <person name="Shao H.Z."/>
            <person name="Wang X."/>
            <person name="Wang C.C."/>
            <person name="Yang T.C."/>
            <person name="Huo Q.B."/>
            <person name="Li W."/>
            <person name="Chen H.Y."/>
            <person name="Chen S.E."/>
            <person name="Zhou L.G."/>
            <person name="Ni X.B."/>
            <person name="Tian J.H."/>
            <person name="Sheng Y."/>
            <person name="Liu T."/>
            <person name="Pan Y.S."/>
            <person name="Xia L.Y."/>
            <person name="Li J."/>
            <person name="Zhao F."/>
            <person name="Cao W.C."/>
        </authorList>
    </citation>
    <scope>NUCLEOTIDE SEQUENCE</scope>
    <source>
        <strain evidence="2">Rsan-2018</strain>
    </source>
</reference>
<name>A0A9D4PBT8_RHISA</name>
<proteinExistence type="predicted"/>
<comment type="caution">
    <text evidence="2">The sequence shown here is derived from an EMBL/GenBank/DDBJ whole genome shotgun (WGS) entry which is preliminary data.</text>
</comment>
<reference evidence="2" key="2">
    <citation type="submission" date="2021-09" db="EMBL/GenBank/DDBJ databases">
        <authorList>
            <person name="Jia N."/>
            <person name="Wang J."/>
            <person name="Shi W."/>
            <person name="Du L."/>
            <person name="Sun Y."/>
            <person name="Zhan W."/>
            <person name="Jiang J."/>
            <person name="Wang Q."/>
            <person name="Zhang B."/>
            <person name="Ji P."/>
            <person name="Sakyi L.B."/>
            <person name="Cui X."/>
            <person name="Yuan T."/>
            <person name="Jiang B."/>
            <person name="Yang W."/>
            <person name="Lam T.T.-Y."/>
            <person name="Chang Q."/>
            <person name="Ding S."/>
            <person name="Wang X."/>
            <person name="Zhu J."/>
            <person name="Ruan X."/>
            <person name="Zhao L."/>
            <person name="Wei J."/>
            <person name="Que T."/>
            <person name="Du C."/>
            <person name="Cheng J."/>
            <person name="Dai P."/>
            <person name="Han X."/>
            <person name="Huang E."/>
            <person name="Gao Y."/>
            <person name="Liu J."/>
            <person name="Shao H."/>
            <person name="Ye R."/>
            <person name="Li L."/>
            <person name="Wei W."/>
            <person name="Wang X."/>
            <person name="Wang C."/>
            <person name="Huo Q."/>
            <person name="Li W."/>
            <person name="Guo W."/>
            <person name="Chen H."/>
            <person name="Chen S."/>
            <person name="Zhou L."/>
            <person name="Zhou L."/>
            <person name="Ni X."/>
            <person name="Tian J."/>
            <person name="Zhou Y."/>
            <person name="Sheng Y."/>
            <person name="Liu T."/>
            <person name="Pan Y."/>
            <person name="Xia L."/>
            <person name="Li J."/>
            <person name="Zhao F."/>
            <person name="Cao W."/>
        </authorList>
    </citation>
    <scope>NUCLEOTIDE SEQUENCE</scope>
    <source>
        <strain evidence="2">Rsan-2018</strain>
        <tissue evidence="2">Larvae</tissue>
    </source>
</reference>
<sequence length="80" mass="9301">MVVAPDLRNLSRSGRFFGDYHDQDRVLEIFHDEYFALKYVKNTLRTISVGPKNGKGCDSRKSTTAVRRHRRKQSKQCAEN</sequence>
<keyword evidence="3" id="KW-1185">Reference proteome</keyword>
<accession>A0A9D4PBT8</accession>
<evidence type="ECO:0000313" key="3">
    <source>
        <dbReference type="Proteomes" id="UP000821837"/>
    </source>
</evidence>